<protein>
    <recommendedName>
        <fullName evidence="3">WXG100 family type VII secretion target</fullName>
    </recommendedName>
</protein>
<name>A0A4V2MA83_9ACTN</name>
<organism evidence="1 2">
    <name type="scientific">Kribbella pittospori</name>
    <dbReference type="NCBI Taxonomy" id="722689"/>
    <lineage>
        <taxon>Bacteria</taxon>
        <taxon>Bacillati</taxon>
        <taxon>Actinomycetota</taxon>
        <taxon>Actinomycetes</taxon>
        <taxon>Propionibacteriales</taxon>
        <taxon>Kribbellaceae</taxon>
        <taxon>Kribbella</taxon>
    </lineage>
</organism>
<sequence length="94" mass="10154">MGLKKCEFGTVEGMLGQVQATHTAVMADKDAWLRTVGLTAQDLLDNAGGRFTEVNQAWDQVTAAMQEMQNHLRIAGTQAVAENMATVARAAARY</sequence>
<evidence type="ECO:0000313" key="2">
    <source>
        <dbReference type="Proteomes" id="UP000291144"/>
    </source>
</evidence>
<keyword evidence="2" id="KW-1185">Reference proteome</keyword>
<dbReference type="OrthoDB" id="3829095at2"/>
<dbReference type="RefSeq" id="WP_131361672.1">
    <property type="nucleotide sequence ID" value="NZ_SJKB01000009.1"/>
</dbReference>
<accession>A0A4V2MA83</accession>
<evidence type="ECO:0000313" key="1">
    <source>
        <dbReference type="EMBL" id="TCC58282.1"/>
    </source>
</evidence>
<gene>
    <name evidence="1" type="ORF">E0H73_28630</name>
</gene>
<dbReference type="EMBL" id="SJKB01000009">
    <property type="protein sequence ID" value="TCC58282.1"/>
    <property type="molecule type" value="Genomic_DNA"/>
</dbReference>
<dbReference type="Proteomes" id="UP000291144">
    <property type="component" value="Unassembled WGS sequence"/>
</dbReference>
<proteinExistence type="predicted"/>
<evidence type="ECO:0008006" key="3">
    <source>
        <dbReference type="Google" id="ProtNLM"/>
    </source>
</evidence>
<dbReference type="AlphaFoldDB" id="A0A4V2MA83"/>
<reference evidence="1 2" key="1">
    <citation type="submission" date="2019-02" db="EMBL/GenBank/DDBJ databases">
        <title>Kribbella capetownensis sp. nov. and Kribbella speibonae sp. nov., isolated from soil.</title>
        <authorList>
            <person name="Curtis S.M."/>
            <person name="Norton I."/>
            <person name="Everest G.J."/>
            <person name="Meyers P.R."/>
        </authorList>
    </citation>
    <scope>NUCLEOTIDE SEQUENCE [LARGE SCALE GENOMIC DNA]</scope>
    <source>
        <strain evidence="1 2">NRRL B-24813</strain>
    </source>
</reference>
<comment type="caution">
    <text evidence="1">The sequence shown here is derived from an EMBL/GenBank/DDBJ whole genome shotgun (WGS) entry which is preliminary data.</text>
</comment>